<accession>A0A2H0DYY3</accession>
<name>A0A2H0DYY3_9BACT</name>
<dbReference type="Gene3D" id="1.10.1220.10">
    <property type="entry name" value="Met repressor-like"/>
    <property type="match status" value="1"/>
</dbReference>
<reference evidence="1 2" key="1">
    <citation type="submission" date="2017-09" db="EMBL/GenBank/DDBJ databases">
        <title>Depth-based differentiation of microbial function through sediment-hosted aquifers and enrichment of novel symbionts in the deep terrestrial subsurface.</title>
        <authorList>
            <person name="Probst A.J."/>
            <person name="Ladd B."/>
            <person name="Jarett J.K."/>
            <person name="Geller-Mcgrath D.E."/>
            <person name="Sieber C.M."/>
            <person name="Emerson J.B."/>
            <person name="Anantharaman K."/>
            <person name="Thomas B.C."/>
            <person name="Malmstrom R."/>
            <person name="Stieglmeier M."/>
            <person name="Klingl A."/>
            <person name="Woyke T."/>
            <person name="Ryan C.M."/>
            <person name="Banfield J.F."/>
        </authorList>
    </citation>
    <scope>NUCLEOTIDE SEQUENCE [LARGE SCALE GENOMIC DNA]</scope>
    <source>
        <strain evidence="1">CG22_combo_CG10-13_8_21_14_all_36_13</strain>
    </source>
</reference>
<evidence type="ECO:0000313" key="2">
    <source>
        <dbReference type="Proteomes" id="UP000231143"/>
    </source>
</evidence>
<organism evidence="1 2">
    <name type="scientific">Candidatus Campbellbacteria bacterium CG22_combo_CG10-13_8_21_14_all_36_13</name>
    <dbReference type="NCBI Taxonomy" id="1974529"/>
    <lineage>
        <taxon>Bacteria</taxon>
        <taxon>Candidatus Campbelliibacteriota</taxon>
    </lineage>
</organism>
<dbReference type="Proteomes" id="UP000231143">
    <property type="component" value="Unassembled WGS sequence"/>
</dbReference>
<evidence type="ECO:0000313" key="1">
    <source>
        <dbReference type="EMBL" id="PIP87387.1"/>
    </source>
</evidence>
<evidence type="ECO:0008006" key="3">
    <source>
        <dbReference type="Google" id="ProtNLM"/>
    </source>
</evidence>
<dbReference type="GO" id="GO:0006355">
    <property type="term" value="P:regulation of DNA-templated transcription"/>
    <property type="evidence" value="ECO:0007669"/>
    <property type="project" value="InterPro"/>
</dbReference>
<sequence length="99" mass="11162">MSKITKTKNRTAIVNIKTDPVTKRQAQSVARALGVPLSLVLNESLKRFVREKRIVFEAEGELRPEVGKAILKASEDYKKGKDISPSFSNWEDAMTWLNS</sequence>
<gene>
    <name evidence="1" type="ORF">COW81_00365</name>
</gene>
<protein>
    <recommendedName>
        <fullName evidence="3">Type II toxin-antitoxin system antitoxin, RelB/DinJ family</fullName>
    </recommendedName>
</protein>
<comment type="caution">
    <text evidence="1">The sequence shown here is derived from an EMBL/GenBank/DDBJ whole genome shotgun (WGS) entry which is preliminary data.</text>
</comment>
<dbReference type="AlphaFoldDB" id="A0A2H0DYY3"/>
<proteinExistence type="predicted"/>
<dbReference type="EMBL" id="PCTT01000006">
    <property type="protein sequence ID" value="PIP87387.1"/>
    <property type="molecule type" value="Genomic_DNA"/>
</dbReference>
<dbReference type="InterPro" id="IPR013321">
    <property type="entry name" value="Arc_rbn_hlx_hlx"/>
</dbReference>